<reference evidence="8" key="2">
    <citation type="submission" date="2012-11" db="EMBL/GenBank/DDBJ databases">
        <authorList>
            <person name="Kuo A."/>
            <person name="Curtis B.A."/>
            <person name="Tanifuji G."/>
            <person name="Burki F."/>
            <person name="Gruber A."/>
            <person name="Irimia M."/>
            <person name="Maruyama S."/>
            <person name="Arias M.C."/>
            <person name="Ball S.G."/>
            <person name="Gile G.H."/>
            <person name="Hirakawa Y."/>
            <person name="Hopkins J.F."/>
            <person name="Rensing S.A."/>
            <person name="Schmutz J."/>
            <person name="Symeonidi A."/>
            <person name="Elias M."/>
            <person name="Eveleigh R.J."/>
            <person name="Herman E.K."/>
            <person name="Klute M.J."/>
            <person name="Nakayama T."/>
            <person name="Obornik M."/>
            <person name="Reyes-Prieto A."/>
            <person name="Armbrust E.V."/>
            <person name="Aves S.J."/>
            <person name="Beiko R.G."/>
            <person name="Coutinho P."/>
            <person name="Dacks J.B."/>
            <person name="Durnford D.G."/>
            <person name="Fast N.M."/>
            <person name="Green B.R."/>
            <person name="Grisdale C."/>
            <person name="Hempe F."/>
            <person name="Henrissat B."/>
            <person name="Hoppner M.P."/>
            <person name="Ishida K.-I."/>
            <person name="Kim E."/>
            <person name="Koreny L."/>
            <person name="Kroth P.G."/>
            <person name="Liu Y."/>
            <person name="Malik S.-B."/>
            <person name="Maier U.G."/>
            <person name="McRose D."/>
            <person name="Mock T."/>
            <person name="Neilson J.A."/>
            <person name="Onodera N.T."/>
            <person name="Poole A.M."/>
            <person name="Pritham E.J."/>
            <person name="Richards T.A."/>
            <person name="Rocap G."/>
            <person name="Roy S.W."/>
            <person name="Sarai C."/>
            <person name="Schaack S."/>
            <person name="Shirato S."/>
            <person name="Slamovits C.H."/>
            <person name="Spencer D.F."/>
            <person name="Suzuki S."/>
            <person name="Worden A.Z."/>
            <person name="Zauner S."/>
            <person name="Barry K."/>
            <person name="Bell C."/>
            <person name="Bharti A.K."/>
            <person name="Crow J.A."/>
            <person name="Grimwood J."/>
            <person name="Kramer R."/>
            <person name="Lindquist E."/>
            <person name="Lucas S."/>
            <person name="Salamov A."/>
            <person name="McFadden G.I."/>
            <person name="Lane C.E."/>
            <person name="Keeling P.J."/>
            <person name="Gray M.W."/>
            <person name="Grigoriev I.V."/>
            <person name="Archibald J.M."/>
        </authorList>
    </citation>
    <scope>NUCLEOTIDE SEQUENCE</scope>
    <source>
        <strain evidence="8">CCMP2712</strain>
    </source>
</reference>
<evidence type="ECO:0000256" key="4">
    <source>
        <dbReference type="ARBA" id="ARBA00023242"/>
    </source>
</evidence>
<keyword evidence="2" id="KW-0433">Leucine-rich repeat</keyword>
<dbReference type="GeneID" id="17299163"/>
<dbReference type="PaxDb" id="55529-EKX42543"/>
<sequence length="149" mass="17260">VRRDKIRTIENLHVLPALTKLSLPCHVIEKLDAVVHAAHLQSLILSHNKIQKIDVLEKLFSNLKLLHTFALSDNKIVDVNELRKFKSLPNLSNLSLRGNPVSEQPHTRSFVIYTVKHLDILDDREIDCQERQQSVERFERMDVEALENN</sequence>
<dbReference type="HOGENOM" id="CLU_1754544_0_0_1"/>
<dbReference type="EnsemblProtists" id="EKX42543">
    <property type="protein sequence ID" value="EKX42543"/>
    <property type="gene ID" value="GUITHDRAFT_56578"/>
</dbReference>
<dbReference type="OrthoDB" id="433501at2759"/>
<evidence type="ECO:0000313" key="6">
    <source>
        <dbReference type="EMBL" id="EKX42543.1"/>
    </source>
</evidence>
<dbReference type="eggNOG" id="KOG0531">
    <property type="taxonomic scope" value="Eukaryota"/>
</dbReference>
<comment type="similarity">
    <text evidence="5">Belongs to the U2 small nuclear ribonucleoprotein A family.</text>
</comment>
<keyword evidence="3" id="KW-0677">Repeat</keyword>
<reference evidence="6 8" key="1">
    <citation type="journal article" date="2012" name="Nature">
        <title>Algal genomes reveal evolutionary mosaicism and the fate of nucleomorphs.</title>
        <authorList>
            <consortium name="DOE Joint Genome Institute"/>
            <person name="Curtis B.A."/>
            <person name="Tanifuji G."/>
            <person name="Burki F."/>
            <person name="Gruber A."/>
            <person name="Irimia M."/>
            <person name="Maruyama S."/>
            <person name="Arias M.C."/>
            <person name="Ball S.G."/>
            <person name="Gile G.H."/>
            <person name="Hirakawa Y."/>
            <person name="Hopkins J.F."/>
            <person name="Kuo A."/>
            <person name="Rensing S.A."/>
            <person name="Schmutz J."/>
            <person name="Symeonidi A."/>
            <person name="Elias M."/>
            <person name="Eveleigh R.J."/>
            <person name="Herman E.K."/>
            <person name="Klute M.J."/>
            <person name="Nakayama T."/>
            <person name="Obornik M."/>
            <person name="Reyes-Prieto A."/>
            <person name="Armbrust E.V."/>
            <person name="Aves S.J."/>
            <person name="Beiko R.G."/>
            <person name="Coutinho P."/>
            <person name="Dacks J.B."/>
            <person name="Durnford D.G."/>
            <person name="Fast N.M."/>
            <person name="Green B.R."/>
            <person name="Grisdale C.J."/>
            <person name="Hempel F."/>
            <person name="Henrissat B."/>
            <person name="Hoppner M.P."/>
            <person name="Ishida K."/>
            <person name="Kim E."/>
            <person name="Koreny L."/>
            <person name="Kroth P.G."/>
            <person name="Liu Y."/>
            <person name="Malik S.B."/>
            <person name="Maier U.G."/>
            <person name="McRose D."/>
            <person name="Mock T."/>
            <person name="Neilson J.A."/>
            <person name="Onodera N.T."/>
            <person name="Poole A.M."/>
            <person name="Pritham E.J."/>
            <person name="Richards T.A."/>
            <person name="Rocap G."/>
            <person name="Roy S.W."/>
            <person name="Sarai C."/>
            <person name="Schaack S."/>
            <person name="Shirato S."/>
            <person name="Slamovits C.H."/>
            <person name="Spencer D.F."/>
            <person name="Suzuki S."/>
            <person name="Worden A.Z."/>
            <person name="Zauner S."/>
            <person name="Barry K."/>
            <person name="Bell C."/>
            <person name="Bharti A.K."/>
            <person name="Crow J.A."/>
            <person name="Grimwood J."/>
            <person name="Kramer R."/>
            <person name="Lindquist E."/>
            <person name="Lucas S."/>
            <person name="Salamov A."/>
            <person name="McFadden G.I."/>
            <person name="Lane C.E."/>
            <person name="Keeling P.J."/>
            <person name="Gray M.W."/>
            <person name="Grigoriev I.V."/>
            <person name="Archibald J.M."/>
        </authorList>
    </citation>
    <scope>NUCLEOTIDE SEQUENCE</scope>
    <source>
        <strain evidence="6 8">CCMP2712</strain>
    </source>
</reference>
<dbReference type="RefSeq" id="XP_005829523.1">
    <property type="nucleotide sequence ID" value="XM_005829466.1"/>
</dbReference>
<evidence type="ECO:0000256" key="3">
    <source>
        <dbReference type="ARBA" id="ARBA00022737"/>
    </source>
</evidence>
<comment type="subcellular location">
    <subcellularLocation>
        <location evidence="1">Nucleus</location>
    </subcellularLocation>
</comment>
<accession>L1J1Y2</accession>
<dbReference type="GO" id="GO:0030620">
    <property type="term" value="F:U2 snRNA binding"/>
    <property type="evidence" value="ECO:0007669"/>
    <property type="project" value="InterPro"/>
</dbReference>
<dbReference type="InterPro" id="IPR032675">
    <property type="entry name" value="LRR_dom_sf"/>
</dbReference>
<dbReference type="SUPFAM" id="SSF52058">
    <property type="entry name" value="L domain-like"/>
    <property type="match status" value="1"/>
</dbReference>
<dbReference type="EMBL" id="JH993016">
    <property type="protein sequence ID" value="EKX42543.1"/>
    <property type="molecule type" value="Genomic_DNA"/>
</dbReference>
<proteinExistence type="inferred from homology"/>
<keyword evidence="8" id="KW-1185">Reference proteome</keyword>
<evidence type="ECO:0000313" key="7">
    <source>
        <dbReference type="EnsemblProtists" id="EKX42543"/>
    </source>
</evidence>
<reference evidence="7" key="3">
    <citation type="submission" date="2016-03" db="UniProtKB">
        <authorList>
            <consortium name="EnsemblProtists"/>
        </authorList>
    </citation>
    <scope>IDENTIFICATION</scope>
</reference>
<dbReference type="PROSITE" id="PS51450">
    <property type="entry name" value="LRR"/>
    <property type="match status" value="1"/>
</dbReference>
<dbReference type="InterPro" id="IPR044640">
    <property type="entry name" value="RU2A"/>
</dbReference>
<dbReference type="OMA" id="CLDECIG"/>
<dbReference type="Pfam" id="PF14580">
    <property type="entry name" value="LRR_9"/>
    <property type="match status" value="1"/>
</dbReference>
<evidence type="ECO:0000256" key="1">
    <source>
        <dbReference type="ARBA" id="ARBA00004123"/>
    </source>
</evidence>
<name>L1J1Y2_GUITC</name>
<feature type="non-terminal residue" evidence="6">
    <location>
        <position position="1"/>
    </location>
</feature>
<protein>
    <recommendedName>
        <fullName evidence="9">U2A'/phosphoprotein 32 family A C-terminal domain-containing protein</fullName>
    </recommendedName>
</protein>
<organism evidence="6">
    <name type="scientific">Guillardia theta (strain CCMP2712)</name>
    <name type="common">Cryptophyte</name>
    <dbReference type="NCBI Taxonomy" id="905079"/>
    <lineage>
        <taxon>Eukaryota</taxon>
        <taxon>Cryptophyceae</taxon>
        <taxon>Pyrenomonadales</taxon>
        <taxon>Geminigeraceae</taxon>
        <taxon>Guillardia</taxon>
    </lineage>
</organism>
<dbReference type="GO" id="GO:0005634">
    <property type="term" value="C:nucleus"/>
    <property type="evidence" value="ECO:0007669"/>
    <property type="project" value="UniProtKB-SubCell"/>
</dbReference>
<dbReference type="InterPro" id="IPR001611">
    <property type="entry name" value="Leu-rich_rpt"/>
</dbReference>
<evidence type="ECO:0000256" key="5">
    <source>
        <dbReference type="ARBA" id="ARBA00024196"/>
    </source>
</evidence>
<evidence type="ECO:0008006" key="9">
    <source>
        <dbReference type="Google" id="ProtNLM"/>
    </source>
</evidence>
<dbReference type="PANTHER" id="PTHR10552:SF6">
    <property type="entry name" value="U2 SMALL NUCLEAR RIBONUCLEOPROTEIN A"/>
    <property type="match status" value="1"/>
</dbReference>
<dbReference type="GO" id="GO:0000398">
    <property type="term" value="P:mRNA splicing, via spliceosome"/>
    <property type="evidence" value="ECO:0007669"/>
    <property type="project" value="InterPro"/>
</dbReference>
<dbReference type="KEGG" id="gtt:GUITHDRAFT_56578"/>
<dbReference type="Proteomes" id="UP000011087">
    <property type="component" value="Unassembled WGS sequence"/>
</dbReference>
<dbReference type="Gene3D" id="3.80.10.10">
    <property type="entry name" value="Ribonuclease Inhibitor"/>
    <property type="match status" value="1"/>
</dbReference>
<evidence type="ECO:0000256" key="2">
    <source>
        <dbReference type="ARBA" id="ARBA00022614"/>
    </source>
</evidence>
<gene>
    <name evidence="6" type="ORF">GUITHDRAFT_56578</name>
</gene>
<evidence type="ECO:0000313" key="8">
    <source>
        <dbReference type="Proteomes" id="UP000011087"/>
    </source>
</evidence>
<dbReference type="AlphaFoldDB" id="L1J1Y2"/>
<keyword evidence="4" id="KW-0539">Nucleus</keyword>
<dbReference type="PANTHER" id="PTHR10552">
    <property type="entry name" value="U2 SMALL NUCLEAR RIBONUCLEOPROTEIN A"/>
    <property type="match status" value="1"/>
</dbReference>
<feature type="non-terminal residue" evidence="6">
    <location>
        <position position="149"/>
    </location>
</feature>